<name>A0AA35ZIF8_LACSI</name>
<dbReference type="AlphaFoldDB" id="A0AA35ZIF8"/>
<sequence>MRKFQSLFESSIVKVNEVISSLGSTLRTKKVKLKEVRIGLQNENVELNYSISSKISKLPDDLAIESKNMDALTAKTEKVFRNQAQFRKKKGEGVKQSKKENPKPTVKLSVKPKKENKPNYNLASASKGKEMLNKEPIIDDSEEEDPNEHELKRRKDHEAQIDEHQRIVREAEEKEKIEREAQVVLESGKLLFPVWTLERILNEVVDMQKYILDFVSKYKGNNKSDKVLLSVILKVYEVHKRTHQ</sequence>
<protein>
    <submittedName>
        <fullName evidence="2">Uncharacterized protein</fullName>
    </submittedName>
</protein>
<proteinExistence type="predicted"/>
<gene>
    <name evidence="2" type="ORF">LSALG_LOCUS31808</name>
</gene>
<feature type="compositionally biased region" description="Basic and acidic residues" evidence="1">
    <location>
        <begin position="91"/>
        <end position="102"/>
    </location>
</feature>
<feature type="region of interest" description="Disordered" evidence="1">
    <location>
        <begin position="85"/>
        <end position="159"/>
    </location>
</feature>
<evidence type="ECO:0000313" key="2">
    <source>
        <dbReference type="EMBL" id="CAI9292758.1"/>
    </source>
</evidence>
<evidence type="ECO:0000256" key="1">
    <source>
        <dbReference type="SAM" id="MobiDB-lite"/>
    </source>
</evidence>
<accession>A0AA35ZIF8</accession>
<feature type="compositionally biased region" description="Basic and acidic residues" evidence="1">
    <location>
        <begin position="148"/>
        <end position="159"/>
    </location>
</feature>
<feature type="compositionally biased region" description="Basic and acidic residues" evidence="1">
    <location>
        <begin position="127"/>
        <end position="137"/>
    </location>
</feature>
<evidence type="ECO:0000313" key="3">
    <source>
        <dbReference type="Proteomes" id="UP001177003"/>
    </source>
</evidence>
<dbReference type="Proteomes" id="UP001177003">
    <property type="component" value="Chromosome 7"/>
</dbReference>
<keyword evidence="3" id="KW-1185">Reference proteome</keyword>
<dbReference type="EMBL" id="OX465083">
    <property type="protein sequence ID" value="CAI9292758.1"/>
    <property type="molecule type" value="Genomic_DNA"/>
</dbReference>
<feature type="compositionally biased region" description="Acidic residues" evidence="1">
    <location>
        <begin position="138"/>
        <end position="147"/>
    </location>
</feature>
<organism evidence="2 3">
    <name type="scientific">Lactuca saligna</name>
    <name type="common">Willowleaf lettuce</name>
    <dbReference type="NCBI Taxonomy" id="75948"/>
    <lineage>
        <taxon>Eukaryota</taxon>
        <taxon>Viridiplantae</taxon>
        <taxon>Streptophyta</taxon>
        <taxon>Embryophyta</taxon>
        <taxon>Tracheophyta</taxon>
        <taxon>Spermatophyta</taxon>
        <taxon>Magnoliopsida</taxon>
        <taxon>eudicotyledons</taxon>
        <taxon>Gunneridae</taxon>
        <taxon>Pentapetalae</taxon>
        <taxon>asterids</taxon>
        <taxon>campanulids</taxon>
        <taxon>Asterales</taxon>
        <taxon>Asteraceae</taxon>
        <taxon>Cichorioideae</taxon>
        <taxon>Cichorieae</taxon>
        <taxon>Lactucinae</taxon>
        <taxon>Lactuca</taxon>
    </lineage>
</organism>
<reference evidence="2" key="1">
    <citation type="submission" date="2023-04" db="EMBL/GenBank/DDBJ databases">
        <authorList>
            <person name="Vijverberg K."/>
            <person name="Xiong W."/>
            <person name="Schranz E."/>
        </authorList>
    </citation>
    <scope>NUCLEOTIDE SEQUENCE</scope>
</reference>